<organism evidence="2 3">
    <name type="scientific">Symbiodinium natans</name>
    <dbReference type="NCBI Taxonomy" id="878477"/>
    <lineage>
        <taxon>Eukaryota</taxon>
        <taxon>Sar</taxon>
        <taxon>Alveolata</taxon>
        <taxon>Dinophyceae</taxon>
        <taxon>Suessiales</taxon>
        <taxon>Symbiodiniaceae</taxon>
        <taxon>Symbiodinium</taxon>
    </lineage>
</organism>
<sequence length="130" mass="14219">MLAGKRRVLALAWQPSIAATTRSVMGAAARSSAESAPDDAQDDTAGQPAALQRWCVPEVPGMDELGTCDLWHALLSKEGYVRLCSFSGVRIRRWCSWRQQKEGRPTSASAVWCSPDFEEDSDPWAAPVPE</sequence>
<feature type="region of interest" description="Disordered" evidence="1">
    <location>
        <begin position="100"/>
        <end position="130"/>
    </location>
</feature>
<keyword evidence="3" id="KW-1185">Reference proteome</keyword>
<dbReference type="OrthoDB" id="10471111at2759"/>
<dbReference type="EMBL" id="CAJNDS010002735">
    <property type="protein sequence ID" value="CAE7578607.1"/>
    <property type="molecule type" value="Genomic_DNA"/>
</dbReference>
<dbReference type="Proteomes" id="UP000604046">
    <property type="component" value="Unassembled WGS sequence"/>
</dbReference>
<evidence type="ECO:0000313" key="3">
    <source>
        <dbReference type="Proteomes" id="UP000604046"/>
    </source>
</evidence>
<name>A0A812UTL3_9DINO</name>
<feature type="region of interest" description="Disordered" evidence="1">
    <location>
        <begin position="27"/>
        <end position="49"/>
    </location>
</feature>
<protein>
    <submittedName>
        <fullName evidence="2">RsmF protein</fullName>
    </submittedName>
</protein>
<accession>A0A812UTL3</accession>
<gene>
    <name evidence="2" type="primary">rsmF</name>
    <name evidence="2" type="ORF">SNAT2548_LOCUS33016</name>
</gene>
<comment type="caution">
    <text evidence="2">The sequence shown here is derived from an EMBL/GenBank/DDBJ whole genome shotgun (WGS) entry which is preliminary data.</text>
</comment>
<evidence type="ECO:0000313" key="2">
    <source>
        <dbReference type="EMBL" id="CAE7578607.1"/>
    </source>
</evidence>
<dbReference type="AlphaFoldDB" id="A0A812UTL3"/>
<evidence type="ECO:0000256" key="1">
    <source>
        <dbReference type="SAM" id="MobiDB-lite"/>
    </source>
</evidence>
<reference evidence="2" key="1">
    <citation type="submission" date="2021-02" db="EMBL/GenBank/DDBJ databases">
        <authorList>
            <person name="Dougan E. K."/>
            <person name="Rhodes N."/>
            <person name="Thang M."/>
            <person name="Chan C."/>
        </authorList>
    </citation>
    <scope>NUCLEOTIDE SEQUENCE</scope>
</reference>
<proteinExistence type="predicted"/>